<gene>
    <name evidence="2" type="ORF">AA0114_g1359</name>
</gene>
<dbReference type="AlphaFoldDB" id="A0A4Q4MW14"/>
<proteinExistence type="predicted"/>
<dbReference type="Proteomes" id="UP000292402">
    <property type="component" value="Unassembled WGS sequence"/>
</dbReference>
<dbReference type="PANTHER" id="PTHR37542">
    <property type="entry name" value="HELO DOMAIN-CONTAINING PROTEIN-RELATED"/>
    <property type="match status" value="1"/>
</dbReference>
<comment type="caution">
    <text evidence="2">The sequence shown here is derived from an EMBL/GenBank/DDBJ whole genome shotgun (WGS) entry which is preliminary data.</text>
</comment>
<evidence type="ECO:0000313" key="3">
    <source>
        <dbReference type="Proteomes" id="UP000292402"/>
    </source>
</evidence>
<dbReference type="PANTHER" id="PTHR37542:SF1">
    <property type="entry name" value="PRION-INHIBITION AND PROPAGATION HELO DOMAIN-CONTAINING PROTEIN"/>
    <property type="match status" value="1"/>
</dbReference>
<name>A0A4Q4MW14_9PLEO</name>
<dbReference type="InterPro" id="IPR029498">
    <property type="entry name" value="HeLo_dom"/>
</dbReference>
<reference evidence="3" key="1">
    <citation type="journal article" date="2019" name="bioRxiv">
        <title>Genomics, evolutionary history and diagnostics of the Alternaria alternata species group including apple and Asian pear pathotypes.</title>
        <authorList>
            <person name="Armitage A.D."/>
            <person name="Cockerton H.M."/>
            <person name="Sreenivasaprasad S."/>
            <person name="Woodhall J.W."/>
            <person name="Lane C.R."/>
            <person name="Harrison R.J."/>
            <person name="Clarkson J.P."/>
        </authorList>
    </citation>
    <scope>NUCLEOTIDE SEQUENCE [LARGE SCALE GENOMIC DNA]</scope>
    <source>
        <strain evidence="3">FERA 1082</strain>
    </source>
</reference>
<dbReference type="SUPFAM" id="SSF56112">
    <property type="entry name" value="Protein kinase-like (PK-like)"/>
    <property type="match status" value="1"/>
</dbReference>
<dbReference type="GO" id="GO:0005524">
    <property type="term" value="F:ATP binding"/>
    <property type="evidence" value="ECO:0007669"/>
    <property type="project" value="InterPro"/>
</dbReference>
<dbReference type="Gene3D" id="1.20.120.1020">
    <property type="entry name" value="Prion-inhibition and propagation, HeLo domain"/>
    <property type="match status" value="1"/>
</dbReference>
<accession>A0A4Q4MW14</accession>
<dbReference type="Pfam" id="PF14479">
    <property type="entry name" value="HeLo"/>
    <property type="match status" value="1"/>
</dbReference>
<sequence length="652" mass="74350">MAELAIGGVSFFFQVFAGCIQGYELIADACQFRKDCQALLLNFKVEEHRLLNWAKLVQLDYRDDKLVLNHMSKGLIINIMEQQQKLLFSFGRLDNRYERLTDPLLEEAAEEFVLQNSDRLIENDTNGSSEGPVKPVRFPPTEELVKMSLKFVQQFKDVPKRLRWATFDHQKMEKLIAKLANFNDKMHEALDKAQVDLLIDMQTRTNDQIVLLNRTMSHMVQIYQSQQLEQISFQRSHSLLEMDNAQYDGLIDSGAVIARGAAHQPLAALAQQNFIHLAIEDSREDLTSSYAREINMPDLPNDIRDTKLHYADVRPRQGTQFPQEIDEGVRTEAYYKKTPVWIEWKTPDTSGPMQQDGGVDAKIHARVKKLAALLNKHNRTVRFRAPFCRGYFIDEDEGRFGLVFEKPASVPMDTEPTSLHALITTPENDIPSLTDRITLMRLLVETVERLHAVDWLHKGLRSANILLFPKKGGKVHNGRVMEGEINYADPFISGFDYSRPATSDDMTERPLDNPAADIYRHPSVQHKGNREDAGGRESYKKSFDLYSLGIVLLEIAYWRPIDQIVCIDLENARPKDTWGVKKRLLEKEPQHLRGVKSHLGNTVEGVITACLQGPVAFDLDEDADEKREVVAAQLQRAFGEKVVKKLGSMKGL</sequence>
<evidence type="ECO:0000313" key="2">
    <source>
        <dbReference type="EMBL" id="RYN60126.1"/>
    </source>
</evidence>
<protein>
    <recommendedName>
        <fullName evidence="1">Protein kinase domain-containing protein</fullName>
    </recommendedName>
</protein>
<organism evidence="2 3">
    <name type="scientific">Alternaria tenuissima</name>
    <dbReference type="NCBI Taxonomy" id="119927"/>
    <lineage>
        <taxon>Eukaryota</taxon>
        <taxon>Fungi</taxon>
        <taxon>Dikarya</taxon>
        <taxon>Ascomycota</taxon>
        <taxon>Pezizomycotina</taxon>
        <taxon>Dothideomycetes</taxon>
        <taxon>Pleosporomycetidae</taxon>
        <taxon>Pleosporales</taxon>
        <taxon>Pleosporineae</taxon>
        <taxon>Pleosporaceae</taxon>
        <taxon>Alternaria</taxon>
        <taxon>Alternaria sect. Alternaria</taxon>
        <taxon>Alternaria alternata complex</taxon>
    </lineage>
</organism>
<dbReference type="Gene3D" id="1.10.510.10">
    <property type="entry name" value="Transferase(Phosphotransferase) domain 1"/>
    <property type="match status" value="1"/>
</dbReference>
<dbReference type="GO" id="GO:0004672">
    <property type="term" value="F:protein kinase activity"/>
    <property type="evidence" value="ECO:0007669"/>
    <property type="project" value="InterPro"/>
</dbReference>
<dbReference type="InterPro" id="IPR011009">
    <property type="entry name" value="Kinase-like_dom_sf"/>
</dbReference>
<dbReference type="EMBL" id="PDXA01000003">
    <property type="protein sequence ID" value="RYN60126.1"/>
    <property type="molecule type" value="Genomic_DNA"/>
</dbReference>
<dbReference type="InterPro" id="IPR000719">
    <property type="entry name" value="Prot_kinase_dom"/>
</dbReference>
<dbReference type="InterPro" id="IPR038305">
    <property type="entry name" value="HeLo_sf"/>
</dbReference>
<feature type="domain" description="Protein kinase" evidence="1">
    <location>
        <begin position="319"/>
        <end position="639"/>
    </location>
</feature>
<dbReference type="PROSITE" id="PS50011">
    <property type="entry name" value="PROTEIN_KINASE_DOM"/>
    <property type="match status" value="1"/>
</dbReference>
<evidence type="ECO:0000259" key="1">
    <source>
        <dbReference type="PROSITE" id="PS50011"/>
    </source>
</evidence>